<feature type="compositionally biased region" description="Pro residues" evidence="5">
    <location>
        <begin position="157"/>
        <end position="168"/>
    </location>
</feature>
<dbReference type="FunFam" id="6.10.250.3410:FF:000001">
    <property type="entry name" value="Protein DBF4 homolog A"/>
    <property type="match status" value="1"/>
</dbReference>
<dbReference type="PANTHER" id="PTHR15375">
    <property type="entry name" value="ACTIVATOR OF S-PHASE KINASE-RELATED"/>
    <property type="match status" value="1"/>
</dbReference>
<feature type="region of interest" description="Disordered" evidence="5">
    <location>
        <begin position="459"/>
        <end position="492"/>
    </location>
</feature>
<dbReference type="Pfam" id="PF08630">
    <property type="entry name" value="Dfp1_Him1_M"/>
    <property type="match status" value="1"/>
</dbReference>
<evidence type="ECO:0000256" key="1">
    <source>
        <dbReference type="ARBA" id="ARBA00022723"/>
    </source>
</evidence>
<keyword evidence="2 4" id="KW-0863">Zinc-finger</keyword>
<feature type="compositionally biased region" description="Basic and acidic residues" evidence="5">
    <location>
        <begin position="762"/>
        <end position="773"/>
    </location>
</feature>
<protein>
    <recommendedName>
        <fullName evidence="6">DBF4-type domain-containing protein</fullName>
    </recommendedName>
</protein>
<keyword evidence="8" id="KW-1185">Reference proteome</keyword>
<feature type="compositionally biased region" description="Polar residues" evidence="5">
    <location>
        <begin position="80"/>
        <end position="90"/>
    </location>
</feature>
<accession>A0A317XXI3</accession>
<dbReference type="InterPro" id="IPR006572">
    <property type="entry name" value="Znf_DBF"/>
</dbReference>
<dbReference type="GO" id="GO:0031431">
    <property type="term" value="C:Dbf4-dependent protein kinase complex"/>
    <property type="evidence" value="ECO:0007669"/>
    <property type="project" value="TreeGrafter"/>
</dbReference>
<gene>
    <name evidence="7" type="ORF">BCV70DRAFT_3501</name>
</gene>
<evidence type="ECO:0000313" key="8">
    <source>
        <dbReference type="Proteomes" id="UP000246740"/>
    </source>
</evidence>
<dbReference type="FunCoup" id="A0A317XXI3">
    <property type="interactions" value="65"/>
</dbReference>
<dbReference type="SMART" id="SM00586">
    <property type="entry name" value="ZnF_DBF"/>
    <property type="match status" value="1"/>
</dbReference>
<dbReference type="InterPro" id="IPR055116">
    <property type="entry name" value="DBF4_BRCT"/>
</dbReference>
<feature type="region of interest" description="Disordered" evidence="5">
    <location>
        <begin position="73"/>
        <end position="171"/>
    </location>
</feature>
<dbReference type="InterPro" id="IPR038545">
    <property type="entry name" value="Znf_DBF_sf"/>
</dbReference>
<dbReference type="GO" id="GO:0003676">
    <property type="term" value="F:nucleic acid binding"/>
    <property type="evidence" value="ECO:0007669"/>
    <property type="project" value="InterPro"/>
</dbReference>
<dbReference type="InterPro" id="IPR013939">
    <property type="entry name" value="Regulatory_Dfp1/Him1"/>
</dbReference>
<evidence type="ECO:0000313" key="7">
    <source>
        <dbReference type="EMBL" id="PWZ02630.1"/>
    </source>
</evidence>
<dbReference type="Proteomes" id="UP000246740">
    <property type="component" value="Unassembled WGS sequence"/>
</dbReference>
<evidence type="ECO:0000256" key="5">
    <source>
        <dbReference type="SAM" id="MobiDB-lite"/>
    </source>
</evidence>
<dbReference type="GO" id="GO:0010571">
    <property type="term" value="P:positive regulation of nuclear cell cycle DNA replication"/>
    <property type="evidence" value="ECO:0007669"/>
    <property type="project" value="TreeGrafter"/>
</dbReference>
<sequence length="789" mass="87853">MSGQERSGIPRMPLTVRNVSAQDTVSREAQLPQKMTQQHSFASQNAATSLINPHTRSRAALSKLPSFVSRSHFELDRSNQENASVQATTTPKKRAPPLDHAHIRNLPAYSPSKRSRSSVTGTGSSTTEQSTGTTAALANDLNGIRVAESRRPSESQAPPPAPTRPPPQTSAHATAYVKTLRIDKHLRVAENEPEISQSQSEREIWRQKWRRAFPNFIFHFDSMDDATVRSLTKVIHYLGGAVDQFFSRSVTHVITSRSIPDADGDRAKKEREEAHRLERIREARDKNRADNKKLFRPTFLASRASSSKTAGGESSRHRPIPLFSERNPFEERPAPSPSNNDILVKAQTFGIKVWSHEKLKQMLSMLLDKPLRHAQSAEKQDLSQMLEKEKVYGTLERDPNAARLNFHYFPKGTYYLLVEDATMEHRPIMIHEVTYGRDQSERGESPPWPVVYGQAEGRCPFVRHEPRNRDRTPDEDEAPQLQRREPQQSMRRVVSLNNMARNSGISQAFLRTPSSMHPGRGRQEYPLASGNSVSITSNIASTTSTAFAEHHAGMTVDLPQNRRVAELNRRMHTPYAAQHGRTLHASPASVLAGSAGSGLGIHREGGSSIVPVSRSPVPQPEQGATVRRMLGLTRPEVQAELERPGMRRSVSTGTVARPALALKPGYCENCRVKYDDFNGHILSRKHRKFATDDANFVDIDALILRVARRPLAQYDEDEFTGDDSSCIFFEDVPSSQPEDTAFADDEGSDSAGSFINQYELDDTTHDHDSRTEDAVDAAPTGIGVTPGSF</sequence>
<evidence type="ECO:0000256" key="3">
    <source>
        <dbReference type="ARBA" id="ARBA00022833"/>
    </source>
</evidence>
<evidence type="ECO:0000259" key="6">
    <source>
        <dbReference type="PROSITE" id="PS51265"/>
    </source>
</evidence>
<dbReference type="Gene3D" id="6.10.250.3410">
    <property type="entry name" value="DBF zinc finger"/>
    <property type="match status" value="1"/>
</dbReference>
<dbReference type="EMBL" id="KZ819188">
    <property type="protein sequence ID" value="PWZ02630.1"/>
    <property type="molecule type" value="Genomic_DNA"/>
</dbReference>
<proteinExistence type="predicted"/>
<name>A0A317XXI3_9BASI</name>
<feature type="domain" description="DBF4-type" evidence="6">
    <location>
        <begin position="660"/>
        <end position="709"/>
    </location>
</feature>
<dbReference type="Pfam" id="PF00533">
    <property type="entry name" value="BRCT"/>
    <property type="match status" value="1"/>
</dbReference>
<dbReference type="InterPro" id="IPR036420">
    <property type="entry name" value="BRCT_dom_sf"/>
</dbReference>
<dbReference type="PANTHER" id="PTHR15375:SF26">
    <property type="entry name" value="PROTEIN CHIFFON"/>
    <property type="match status" value="1"/>
</dbReference>
<dbReference type="PROSITE" id="PS51265">
    <property type="entry name" value="ZF_DBF4"/>
    <property type="match status" value="1"/>
</dbReference>
<feature type="region of interest" description="Disordered" evidence="5">
    <location>
        <begin position="302"/>
        <end position="341"/>
    </location>
</feature>
<dbReference type="InterPro" id="IPR051590">
    <property type="entry name" value="Replication_Regulatory_Kinase"/>
</dbReference>
<feature type="compositionally biased region" description="Low complexity" evidence="5">
    <location>
        <begin position="607"/>
        <end position="616"/>
    </location>
</feature>
<dbReference type="CDD" id="cd00027">
    <property type="entry name" value="BRCT"/>
    <property type="match status" value="1"/>
</dbReference>
<dbReference type="OrthoDB" id="21380at2759"/>
<dbReference type="GO" id="GO:0043539">
    <property type="term" value="F:protein serine/threonine kinase activator activity"/>
    <property type="evidence" value="ECO:0007669"/>
    <property type="project" value="TreeGrafter"/>
</dbReference>
<dbReference type="SUPFAM" id="SSF52113">
    <property type="entry name" value="BRCT domain"/>
    <property type="match status" value="1"/>
</dbReference>
<feature type="compositionally biased region" description="Basic and acidic residues" evidence="5">
    <location>
        <begin position="462"/>
        <end position="472"/>
    </location>
</feature>
<dbReference type="STRING" id="1882483.A0A317XXI3"/>
<dbReference type="Pfam" id="PF07535">
    <property type="entry name" value="zf-DBF"/>
    <property type="match status" value="1"/>
</dbReference>
<dbReference type="AlphaFoldDB" id="A0A317XXI3"/>
<dbReference type="InterPro" id="IPR001357">
    <property type="entry name" value="BRCT_dom"/>
</dbReference>
<reference evidence="7 8" key="1">
    <citation type="journal article" date="2018" name="Mol. Biol. Evol.">
        <title>Broad Genomic Sampling Reveals a Smut Pathogenic Ancestry of the Fungal Clade Ustilaginomycotina.</title>
        <authorList>
            <person name="Kijpornyongpan T."/>
            <person name="Mondo S.J."/>
            <person name="Barry K."/>
            <person name="Sandor L."/>
            <person name="Lee J."/>
            <person name="Lipzen A."/>
            <person name="Pangilinan J."/>
            <person name="LaButti K."/>
            <person name="Hainaut M."/>
            <person name="Henrissat B."/>
            <person name="Grigoriev I.V."/>
            <person name="Spatafora J.W."/>
            <person name="Aime M.C."/>
        </authorList>
    </citation>
    <scope>NUCLEOTIDE SEQUENCE [LARGE SCALE GENOMIC DNA]</scope>
    <source>
        <strain evidence="7 8">MCA 3645</strain>
    </source>
</reference>
<dbReference type="GO" id="GO:1901987">
    <property type="term" value="P:regulation of cell cycle phase transition"/>
    <property type="evidence" value="ECO:0007669"/>
    <property type="project" value="TreeGrafter"/>
</dbReference>
<dbReference type="Pfam" id="PF22437">
    <property type="entry name" value="DBF4_BRCT"/>
    <property type="match status" value="1"/>
</dbReference>
<evidence type="ECO:0000256" key="2">
    <source>
        <dbReference type="ARBA" id="ARBA00022771"/>
    </source>
</evidence>
<feature type="compositionally biased region" description="Low complexity" evidence="5">
    <location>
        <begin position="117"/>
        <end position="134"/>
    </location>
</feature>
<organism evidence="7 8">
    <name type="scientific">Testicularia cyperi</name>
    <dbReference type="NCBI Taxonomy" id="1882483"/>
    <lineage>
        <taxon>Eukaryota</taxon>
        <taxon>Fungi</taxon>
        <taxon>Dikarya</taxon>
        <taxon>Basidiomycota</taxon>
        <taxon>Ustilaginomycotina</taxon>
        <taxon>Ustilaginomycetes</taxon>
        <taxon>Ustilaginales</taxon>
        <taxon>Anthracoideaceae</taxon>
        <taxon>Testicularia</taxon>
    </lineage>
</organism>
<feature type="region of interest" description="Disordered" evidence="5">
    <location>
        <begin position="735"/>
        <end position="789"/>
    </location>
</feature>
<dbReference type="GO" id="GO:0008270">
    <property type="term" value="F:zinc ion binding"/>
    <property type="evidence" value="ECO:0007669"/>
    <property type="project" value="UniProtKB-KW"/>
</dbReference>
<dbReference type="Gene3D" id="3.40.50.10190">
    <property type="entry name" value="BRCT domain"/>
    <property type="match status" value="2"/>
</dbReference>
<keyword evidence="3" id="KW-0862">Zinc</keyword>
<evidence type="ECO:0000256" key="4">
    <source>
        <dbReference type="PROSITE-ProRule" id="PRU00600"/>
    </source>
</evidence>
<keyword evidence="1" id="KW-0479">Metal-binding</keyword>
<feature type="region of interest" description="Disordered" evidence="5">
    <location>
        <begin position="602"/>
        <end position="623"/>
    </location>
</feature>
<dbReference type="InParanoid" id="A0A317XXI3"/>